<sequence length="275" mass="27557">MRGPATANFVRRARPHHPTDHAPRSHPLITSTELVISKHHFIHVTTRDSMNIKRATKPLLATVTLIGALSLTACNIDIKESGGASGSSASNAPADNGNSGGSGNGSNGGSGSGSGGSGGSNGGKSHAGGGKVGICRTANLTVTASDSTTDKETGVVTVGLKNKGGSECSISGFAGVDLKTGDGDTISVDRNGDQVHPDILKNGESAAFNITFPYNNTGGSGVRIAKIMVTAPNDTSQAIVAWPAGSLPVDNPDAPNKGVKLTISPATKASDSPRG</sequence>
<feature type="region of interest" description="Disordered" evidence="1">
    <location>
        <begin position="246"/>
        <end position="275"/>
    </location>
</feature>
<evidence type="ECO:0000313" key="4">
    <source>
        <dbReference type="Proteomes" id="UP000292452"/>
    </source>
</evidence>
<accession>A0A4Q9HQY4</accession>
<proteinExistence type="predicted"/>
<feature type="compositionally biased region" description="Low complexity" evidence="1">
    <location>
        <begin position="86"/>
        <end position="97"/>
    </location>
</feature>
<feature type="region of interest" description="Disordered" evidence="1">
    <location>
        <begin position="82"/>
        <end position="128"/>
    </location>
</feature>
<keyword evidence="4" id="KW-1185">Reference proteome</keyword>
<dbReference type="EMBL" id="SIXH01000233">
    <property type="protein sequence ID" value="TBO57356.1"/>
    <property type="molecule type" value="Genomic_DNA"/>
</dbReference>
<dbReference type="Proteomes" id="UP000292452">
    <property type="component" value="Unassembled WGS sequence"/>
</dbReference>
<feature type="region of interest" description="Disordered" evidence="1">
    <location>
        <begin position="1"/>
        <end position="29"/>
    </location>
</feature>
<evidence type="ECO:0000256" key="1">
    <source>
        <dbReference type="SAM" id="MobiDB-lite"/>
    </source>
</evidence>
<evidence type="ECO:0000313" key="3">
    <source>
        <dbReference type="EMBL" id="TBO57356.1"/>
    </source>
</evidence>
<protein>
    <submittedName>
        <fullName evidence="3">DUF4232 domain-containing protein</fullName>
    </submittedName>
</protein>
<feature type="domain" description="DUF4232" evidence="2">
    <location>
        <begin position="135"/>
        <end position="248"/>
    </location>
</feature>
<organism evidence="3 4">
    <name type="scientific">Streptomyces kasugaensis</name>
    <dbReference type="NCBI Taxonomy" id="1946"/>
    <lineage>
        <taxon>Bacteria</taxon>
        <taxon>Bacillati</taxon>
        <taxon>Actinomycetota</taxon>
        <taxon>Actinomycetes</taxon>
        <taxon>Kitasatosporales</taxon>
        <taxon>Streptomycetaceae</taxon>
        <taxon>Streptomyces</taxon>
    </lineage>
</organism>
<name>A0A4Q9HQY4_STRKA</name>
<evidence type="ECO:0000259" key="2">
    <source>
        <dbReference type="Pfam" id="PF14016"/>
    </source>
</evidence>
<feature type="compositionally biased region" description="Gly residues" evidence="1">
    <location>
        <begin position="98"/>
        <end position="128"/>
    </location>
</feature>
<gene>
    <name evidence="3" type="ORF">EYS09_23110</name>
</gene>
<dbReference type="InterPro" id="IPR025326">
    <property type="entry name" value="DUF4232"/>
</dbReference>
<feature type="compositionally biased region" description="Polar residues" evidence="1">
    <location>
        <begin position="264"/>
        <end position="275"/>
    </location>
</feature>
<dbReference type="AlphaFoldDB" id="A0A4Q9HQY4"/>
<reference evidence="3 4" key="1">
    <citation type="submission" date="2019-02" db="EMBL/GenBank/DDBJ databases">
        <title>Draft Genome Sequence of Streptomyces sp. AM-2504, identified by 16S rRNA comparative analysis as a Streptomyces Kasugaensis strain.</title>
        <authorList>
            <person name="Napolioni V."/>
            <person name="Giuliodori A.M."/>
            <person name="Spurio R."/>
            <person name="Fabbretti A."/>
        </authorList>
    </citation>
    <scope>NUCLEOTIDE SEQUENCE [LARGE SCALE GENOMIC DNA]</scope>
    <source>
        <strain evidence="3 4">AM-2504</strain>
    </source>
</reference>
<dbReference type="Pfam" id="PF14016">
    <property type="entry name" value="DUF4232"/>
    <property type="match status" value="1"/>
</dbReference>
<comment type="caution">
    <text evidence="3">The sequence shown here is derived from an EMBL/GenBank/DDBJ whole genome shotgun (WGS) entry which is preliminary data.</text>
</comment>